<dbReference type="Proteomes" id="UP001059380">
    <property type="component" value="Chromosome"/>
</dbReference>
<evidence type="ECO:0000313" key="2">
    <source>
        <dbReference type="Proteomes" id="UP001059380"/>
    </source>
</evidence>
<reference evidence="1" key="1">
    <citation type="submission" date="2021-04" db="EMBL/GenBank/DDBJ databases">
        <title>Phylogenetic analysis of Acidobacteriaceae.</title>
        <authorList>
            <person name="Qiu L."/>
            <person name="Zhang Q."/>
        </authorList>
    </citation>
    <scope>NUCLEOTIDE SEQUENCE</scope>
    <source>
        <strain evidence="1">DSM 25168</strain>
    </source>
</reference>
<protein>
    <submittedName>
        <fullName evidence="1">Uncharacterized protein</fullName>
    </submittedName>
</protein>
<dbReference type="KEGG" id="orp:MOP44_00230"/>
<dbReference type="EMBL" id="CP093313">
    <property type="protein sequence ID" value="UWZ84376.1"/>
    <property type="molecule type" value="Genomic_DNA"/>
</dbReference>
<evidence type="ECO:0000313" key="1">
    <source>
        <dbReference type="EMBL" id="UWZ84376.1"/>
    </source>
</evidence>
<dbReference type="RefSeq" id="WP_260793879.1">
    <property type="nucleotide sequence ID" value="NZ_CP093313.1"/>
</dbReference>
<gene>
    <name evidence="1" type="ORF">MOP44_00230</name>
</gene>
<proteinExistence type="predicted"/>
<sequence>MALTFAAAMTFVLGIHAPLNYEVFVFSAAPFLLATLKPDKLSLDALRVRNSCKGRKMNVLVN</sequence>
<accession>A0A9J7BNS6</accession>
<organism evidence="1 2">
    <name type="scientific">Occallatibacter riparius</name>
    <dbReference type="NCBI Taxonomy" id="1002689"/>
    <lineage>
        <taxon>Bacteria</taxon>
        <taxon>Pseudomonadati</taxon>
        <taxon>Acidobacteriota</taxon>
        <taxon>Terriglobia</taxon>
        <taxon>Terriglobales</taxon>
        <taxon>Acidobacteriaceae</taxon>
        <taxon>Occallatibacter</taxon>
    </lineage>
</organism>
<keyword evidence="2" id="KW-1185">Reference proteome</keyword>
<dbReference type="AlphaFoldDB" id="A0A9J7BNS6"/>
<name>A0A9J7BNS6_9BACT</name>